<sequence>MKRLTSLLTIAITVLLYSCGDEESQSPVVEVTSRDHVMTVSGRGELMSAESVPVNLPDGVVMYFNIAWLIPEYSQVKAGQVVARFDDSDVENQRAFTQLEVINNNLQLSNFERSNIIDRAVIDQEAARVDGEAVIARTFTEVDPRLFSQNEIIDALGDLDYLTVEEAYYHWQADTHAQRSKADRDRILSNRSSSELRLEKQNSALELMELRSPVDGTFIYAKTPWGQKLAKGQQVFAGRPVGMIPVKGKVKARIYVTEVDAVGLAAGQAVTLRIDTSVTTTHGAVVRSVSPVAVPRERDDPQKYFVIDADLLEVDEHVMRVGSSIDATITTYALKSVLLAPQQSVFYRDNQAYVQKIESGRRVDAPVELGQKSANLVVVMDGLDAGDLISVAPKIDSAS</sequence>
<gene>
    <name evidence="3" type="ORF">CNE99_02965</name>
</gene>
<comment type="caution">
    <text evidence="3">The sequence shown here is derived from an EMBL/GenBank/DDBJ whole genome shotgun (WGS) entry which is preliminary data.</text>
</comment>
<proteinExistence type="predicted"/>
<protein>
    <recommendedName>
        <fullName evidence="5">RND efflux pump membrane fusion protein barrel-sandwich domain-containing protein</fullName>
    </recommendedName>
</protein>
<evidence type="ECO:0000313" key="3">
    <source>
        <dbReference type="EMBL" id="PDH40699.1"/>
    </source>
</evidence>
<dbReference type="GO" id="GO:0030313">
    <property type="term" value="C:cell envelope"/>
    <property type="evidence" value="ECO:0007669"/>
    <property type="project" value="UniProtKB-SubCell"/>
</dbReference>
<keyword evidence="2" id="KW-0175">Coiled coil</keyword>
<reference evidence="3 4" key="1">
    <citation type="submission" date="2017-08" db="EMBL/GenBank/DDBJ databases">
        <title>Fine stratification of microbial communities through a metagenomic profile of the photic zone.</title>
        <authorList>
            <person name="Haro-Moreno J.M."/>
            <person name="Lopez-Perez M."/>
            <person name="De La Torre J."/>
            <person name="Picazo A."/>
            <person name="Camacho A."/>
            <person name="Rodriguez-Valera F."/>
        </authorList>
    </citation>
    <scope>NUCLEOTIDE SEQUENCE [LARGE SCALE GENOMIC DNA]</scope>
    <source>
        <strain evidence="3">MED-G24</strain>
    </source>
</reference>
<evidence type="ECO:0000313" key="4">
    <source>
        <dbReference type="Proteomes" id="UP000219327"/>
    </source>
</evidence>
<dbReference type="PANTHER" id="PTHR32347:SF14">
    <property type="entry name" value="EFFLUX SYSTEM COMPONENT YKNX-RELATED"/>
    <property type="match status" value="1"/>
</dbReference>
<dbReference type="Proteomes" id="UP000219327">
    <property type="component" value="Unassembled WGS sequence"/>
</dbReference>
<comment type="subcellular location">
    <subcellularLocation>
        <location evidence="1">Cell envelope</location>
    </subcellularLocation>
</comment>
<evidence type="ECO:0000256" key="1">
    <source>
        <dbReference type="ARBA" id="ARBA00004196"/>
    </source>
</evidence>
<dbReference type="EMBL" id="NTKD01000009">
    <property type="protein sequence ID" value="PDH40699.1"/>
    <property type="molecule type" value="Genomic_DNA"/>
</dbReference>
<dbReference type="PANTHER" id="PTHR32347">
    <property type="entry name" value="EFFLUX SYSTEM COMPONENT YKNX-RELATED"/>
    <property type="match status" value="1"/>
</dbReference>
<accession>A0A2A5WW31</accession>
<dbReference type="Gene3D" id="2.40.420.20">
    <property type="match status" value="1"/>
</dbReference>
<organism evidence="3 4">
    <name type="scientific">OM182 bacterium MED-G24</name>
    <dbReference type="NCBI Taxonomy" id="1986255"/>
    <lineage>
        <taxon>Bacteria</taxon>
        <taxon>Pseudomonadati</taxon>
        <taxon>Pseudomonadota</taxon>
        <taxon>Gammaproteobacteria</taxon>
        <taxon>OMG group</taxon>
        <taxon>OM182 clade</taxon>
    </lineage>
</organism>
<dbReference type="Gene3D" id="2.40.30.170">
    <property type="match status" value="1"/>
</dbReference>
<dbReference type="InterPro" id="IPR050465">
    <property type="entry name" value="UPF0194_transport"/>
</dbReference>
<dbReference type="PROSITE" id="PS51257">
    <property type="entry name" value="PROKAR_LIPOPROTEIN"/>
    <property type="match status" value="1"/>
</dbReference>
<evidence type="ECO:0000256" key="2">
    <source>
        <dbReference type="ARBA" id="ARBA00023054"/>
    </source>
</evidence>
<dbReference type="AlphaFoldDB" id="A0A2A5WW31"/>
<evidence type="ECO:0008006" key="5">
    <source>
        <dbReference type="Google" id="ProtNLM"/>
    </source>
</evidence>
<name>A0A2A5WW31_9GAMM</name>